<evidence type="ECO:0000313" key="4">
    <source>
        <dbReference type="Proteomes" id="UP001275440"/>
    </source>
</evidence>
<dbReference type="Gene3D" id="2.60.40.1650">
    <property type="entry name" value="Porin MspA (Ig-like beta-sandwich domain)"/>
    <property type="match status" value="2"/>
</dbReference>
<dbReference type="RefSeq" id="WP_378525476.1">
    <property type="nucleotide sequence ID" value="NZ_JBHWXO010000006.1"/>
</dbReference>
<gene>
    <name evidence="3" type="ORF">F8M49_01405</name>
</gene>
<name>A0ABU3WK91_9NOCA</name>
<feature type="signal peptide" evidence="2">
    <location>
        <begin position="1"/>
        <end position="36"/>
    </location>
</feature>
<keyword evidence="4" id="KW-1185">Reference proteome</keyword>
<sequence length="240" mass="24413">MKTSVKNGLRRGLKAAGVGAVMATAIGFASVGAANADTFVPLEDGSISQTLPDGTVVTVTRTNEKANISPSLGATPTHRNVWVSGRAEVKLDGPSSKKGGRIQPGYIVGCQVNISGTGGGGTTSSNPSTGVTTTVNQDTGAFESKAGAGLSANVGVTLSPGQAVNYHVIDLEQENAFGERVNRPFMAFTGAEGSVTWGDSTLGITGCAGYAQARSYVKVTVNTETATQQVTLWGQPFSIG</sequence>
<evidence type="ECO:0000313" key="3">
    <source>
        <dbReference type="EMBL" id="MDV2474404.1"/>
    </source>
</evidence>
<comment type="caution">
    <text evidence="3">The sequence shown here is derived from an EMBL/GenBank/DDBJ whole genome shotgun (WGS) entry which is preliminary data.</text>
</comment>
<dbReference type="Pfam" id="PF09203">
    <property type="entry name" value="MspA"/>
    <property type="match status" value="1"/>
</dbReference>
<dbReference type="SUPFAM" id="SSF56959">
    <property type="entry name" value="Leukocidin-like"/>
    <property type="match status" value="1"/>
</dbReference>
<reference evidence="3 4" key="1">
    <citation type="submission" date="2019-10" db="EMBL/GenBank/DDBJ databases">
        <title>Draft Genome Assembly of Rhodococcus zopfii DSM44189.</title>
        <authorList>
            <person name="Sutton J.M."/>
            <person name="Akob D.M."/>
            <person name="Bushman T.J."/>
        </authorList>
    </citation>
    <scope>NUCLEOTIDE SEQUENCE [LARGE SCALE GENOMIC DNA]</scope>
    <source>
        <strain evidence="3 4">DSM 44189</strain>
    </source>
</reference>
<proteinExistence type="predicted"/>
<dbReference type="InterPro" id="IPR015286">
    <property type="entry name" value="Porin_fam_mycobact-type"/>
</dbReference>
<dbReference type="InterPro" id="IPR036435">
    <property type="entry name" value="Leukocidin/porin_MspA_sf"/>
</dbReference>
<dbReference type="EMBL" id="WBMO01000001">
    <property type="protein sequence ID" value="MDV2474404.1"/>
    <property type="molecule type" value="Genomic_DNA"/>
</dbReference>
<accession>A0ABU3WK91</accession>
<evidence type="ECO:0000256" key="1">
    <source>
        <dbReference type="ARBA" id="ARBA00022729"/>
    </source>
</evidence>
<evidence type="ECO:0000256" key="2">
    <source>
        <dbReference type="SAM" id="SignalP"/>
    </source>
</evidence>
<keyword evidence="1 2" id="KW-0732">Signal</keyword>
<dbReference type="Proteomes" id="UP001275440">
    <property type="component" value="Unassembled WGS sequence"/>
</dbReference>
<organism evidence="3 4">
    <name type="scientific">Rhodococcus zopfii</name>
    <dbReference type="NCBI Taxonomy" id="43772"/>
    <lineage>
        <taxon>Bacteria</taxon>
        <taxon>Bacillati</taxon>
        <taxon>Actinomycetota</taxon>
        <taxon>Actinomycetes</taxon>
        <taxon>Mycobacteriales</taxon>
        <taxon>Nocardiaceae</taxon>
        <taxon>Rhodococcus</taxon>
    </lineage>
</organism>
<protein>
    <submittedName>
        <fullName evidence="3">MspA family porin</fullName>
    </submittedName>
</protein>
<feature type="chain" id="PRO_5045725436" evidence="2">
    <location>
        <begin position="37"/>
        <end position="240"/>
    </location>
</feature>